<sequence length="97" mass="10875">MTGRSRNSQRGLPWREQIAGEEATARTGPESPARRAFWAMRPAMMRLEHAESMFSRDIWLVVQRDPRRSSPVIDFVAAAIAATPGLGLVTEVAQQRK</sequence>
<feature type="region of interest" description="Disordered" evidence="1">
    <location>
        <begin position="1"/>
        <end position="34"/>
    </location>
</feature>
<dbReference type="EMBL" id="JAFIWB010000001">
    <property type="protein sequence ID" value="MBN6100951.1"/>
    <property type="molecule type" value="Genomic_DNA"/>
</dbReference>
<name>A0ABS3B0I0_9XANT</name>
<dbReference type="Proteomes" id="UP000695802">
    <property type="component" value="Unassembled WGS sequence"/>
</dbReference>
<evidence type="ECO:0000256" key="1">
    <source>
        <dbReference type="SAM" id="MobiDB-lite"/>
    </source>
</evidence>
<protein>
    <submittedName>
        <fullName evidence="2">Uncharacterized protein</fullName>
    </submittedName>
</protein>
<evidence type="ECO:0000313" key="3">
    <source>
        <dbReference type="Proteomes" id="UP000695802"/>
    </source>
</evidence>
<comment type="caution">
    <text evidence="2">The sequence shown here is derived from an EMBL/GenBank/DDBJ whole genome shotgun (WGS) entry which is preliminary data.</text>
</comment>
<organism evidence="2 3">
    <name type="scientific">Xanthomonas bonasiae</name>
    <dbReference type="NCBI Taxonomy" id="2810351"/>
    <lineage>
        <taxon>Bacteria</taxon>
        <taxon>Pseudomonadati</taxon>
        <taxon>Pseudomonadota</taxon>
        <taxon>Gammaproteobacteria</taxon>
        <taxon>Lysobacterales</taxon>
        <taxon>Lysobacteraceae</taxon>
        <taxon>Xanthomonas</taxon>
    </lineage>
</organism>
<keyword evidence="3" id="KW-1185">Reference proteome</keyword>
<gene>
    <name evidence="2" type="ORF">JR064_02085</name>
</gene>
<evidence type="ECO:0000313" key="2">
    <source>
        <dbReference type="EMBL" id="MBN6100951.1"/>
    </source>
</evidence>
<proteinExistence type="predicted"/>
<dbReference type="RefSeq" id="WP_206228632.1">
    <property type="nucleotide sequence ID" value="NZ_JAFIWB010000001.1"/>
</dbReference>
<reference evidence="2 3" key="1">
    <citation type="submission" date="2021-02" db="EMBL/GenBank/DDBJ databases">
        <title>Taxonomically Unique Crown Gall-Associated Xanthomonas Stains Have Deficiency in Virulence Repertories.</title>
        <authorList>
            <person name="Mafakheri H."/>
            <person name="Taghavi S.M."/>
            <person name="Dimkic I."/>
            <person name="Nemanja K."/>
            <person name="Osdaghi E."/>
        </authorList>
    </citation>
    <scope>NUCLEOTIDE SEQUENCE [LARGE SCALE GENOMIC DNA]</scope>
    <source>
        <strain evidence="2 3">FX4</strain>
    </source>
</reference>
<accession>A0ABS3B0I0</accession>
<feature type="compositionally biased region" description="Polar residues" evidence="1">
    <location>
        <begin position="1"/>
        <end position="10"/>
    </location>
</feature>